<protein>
    <recommendedName>
        <fullName evidence="8">Phosphoribose diphosphate--decaprenyl-phosphate phosphoribosyltransferase</fullName>
    </recommendedName>
</protein>
<dbReference type="Pfam" id="PF01040">
    <property type="entry name" value="UbiA"/>
    <property type="match status" value="1"/>
</dbReference>
<feature type="transmembrane region" description="Helical" evidence="5">
    <location>
        <begin position="255"/>
        <end position="275"/>
    </location>
</feature>
<evidence type="ECO:0008006" key="8">
    <source>
        <dbReference type="Google" id="ProtNLM"/>
    </source>
</evidence>
<sequence>MTQVKKNLNIFNIFIAIIQVARPIHWIKNLSLFAALIFTQTLFIPSYQIAVFWAFVAFNFITSASYVFNDLLDVKQDRLHPIKKNRPIASGVLPVSFAVAEVIVLAFISFYLAYYLHPIFFILVVTYFVIQVLYSLFLKNVEVIDILVIASGFILRVYAGAFVIDAHLSVWFLLCVISIALFLASGKRRAELNTIQQVKEVTRKSLTRYSKELLNSYVTMFGNAAWMSWALFTFFESPRAALPVWLFLAEISKATTITKLLMITIPVAIFGIMRYQKLIFADKSEAPEKLLLTDIALVTSVGIWIFLVISILYSGIAVNF</sequence>
<keyword evidence="2 5" id="KW-0812">Transmembrane</keyword>
<comment type="subcellular location">
    <subcellularLocation>
        <location evidence="1">Membrane</location>
        <topology evidence="1">Multi-pass membrane protein</topology>
    </subcellularLocation>
</comment>
<feature type="transmembrane region" description="Helical" evidence="5">
    <location>
        <begin position="119"/>
        <end position="137"/>
    </location>
</feature>
<dbReference type="Proteomes" id="UP000176939">
    <property type="component" value="Unassembled WGS sequence"/>
</dbReference>
<evidence type="ECO:0000256" key="4">
    <source>
        <dbReference type="ARBA" id="ARBA00023136"/>
    </source>
</evidence>
<dbReference type="InterPro" id="IPR044878">
    <property type="entry name" value="UbiA_sf"/>
</dbReference>
<feature type="transmembrane region" description="Helical" evidence="5">
    <location>
        <begin position="47"/>
        <end position="68"/>
    </location>
</feature>
<keyword evidence="3 5" id="KW-1133">Transmembrane helix</keyword>
<evidence type="ECO:0000313" key="6">
    <source>
        <dbReference type="EMBL" id="OGM09817.1"/>
    </source>
</evidence>
<reference evidence="6 7" key="1">
    <citation type="journal article" date="2016" name="Nat. Commun.">
        <title>Thousands of microbial genomes shed light on interconnected biogeochemical processes in an aquifer system.</title>
        <authorList>
            <person name="Anantharaman K."/>
            <person name="Brown C.T."/>
            <person name="Hug L.A."/>
            <person name="Sharon I."/>
            <person name="Castelle C.J."/>
            <person name="Probst A.J."/>
            <person name="Thomas B.C."/>
            <person name="Singh A."/>
            <person name="Wilkins M.J."/>
            <person name="Karaoz U."/>
            <person name="Brodie E.L."/>
            <person name="Williams K.H."/>
            <person name="Hubbard S.S."/>
            <person name="Banfield J.F."/>
        </authorList>
    </citation>
    <scope>NUCLEOTIDE SEQUENCE [LARGE SCALE GENOMIC DNA]</scope>
</reference>
<evidence type="ECO:0000256" key="1">
    <source>
        <dbReference type="ARBA" id="ARBA00004141"/>
    </source>
</evidence>
<dbReference type="AlphaFoldDB" id="A0A1F7X481"/>
<organism evidence="6 7">
    <name type="scientific">Candidatus Woesebacteria bacterium RBG_13_36_22</name>
    <dbReference type="NCBI Taxonomy" id="1802478"/>
    <lineage>
        <taxon>Bacteria</taxon>
        <taxon>Candidatus Woeseibacteriota</taxon>
    </lineage>
</organism>
<feature type="transmembrane region" description="Helical" evidence="5">
    <location>
        <begin position="295"/>
        <end position="316"/>
    </location>
</feature>
<feature type="transmembrane region" description="Helical" evidence="5">
    <location>
        <begin position="7"/>
        <end position="27"/>
    </location>
</feature>
<gene>
    <name evidence="6" type="ORF">A2Z67_03395</name>
</gene>
<dbReference type="EMBL" id="MGFQ01000019">
    <property type="protein sequence ID" value="OGM09817.1"/>
    <property type="molecule type" value="Genomic_DNA"/>
</dbReference>
<dbReference type="Gene3D" id="1.10.357.140">
    <property type="entry name" value="UbiA prenyltransferase"/>
    <property type="match status" value="1"/>
</dbReference>
<comment type="caution">
    <text evidence="6">The sequence shown here is derived from an EMBL/GenBank/DDBJ whole genome shotgun (WGS) entry which is preliminary data.</text>
</comment>
<evidence type="ECO:0000256" key="5">
    <source>
        <dbReference type="SAM" id="Phobius"/>
    </source>
</evidence>
<keyword evidence="4 5" id="KW-0472">Membrane</keyword>
<proteinExistence type="predicted"/>
<evidence type="ECO:0000313" key="7">
    <source>
        <dbReference type="Proteomes" id="UP000176939"/>
    </source>
</evidence>
<feature type="transmembrane region" description="Helical" evidence="5">
    <location>
        <begin position="144"/>
        <end position="164"/>
    </location>
</feature>
<dbReference type="GO" id="GO:0016765">
    <property type="term" value="F:transferase activity, transferring alkyl or aryl (other than methyl) groups"/>
    <property type="evidence" value="ECO:0007669"/>
    <property type="project" value="InterPro"/>
</dbReference>
<feature type="transmembrane region" description="Helical" evidence="5">
    <location>
        <begin position="88"/>
        <end position="113"/>
    </location>
</feature>
<feature type="transmembrane region" description="Helical" evidence="5">
    <location>
        <begin position="213"/>
        <end position="235"/>
    </location>
</feature>
<accession>A0A1F7X481</accession>
<dbReference type="CDD" id="cd13963">
    <property type="entry name" value="PT_UbiA_2"/>
    <property type="match status" value="1"/>
</dbReference>
<dbReference type="InterPro" id="IPR000537">
    <property type="entry name" value="UbiA_prenyltransferase"/>
</dbReference>
<evidence type="ECO:0000256" key="3">
    <source>
        <dbReference type="ARBA" id="ARBA00022989"/>
    </source>
</evidence>
<dbReference type="GO" id="GO:0016020">
    <property type="term" value="C:membrane"/>
    <property type="evidence" value="ECO:0007669"/>
    <property type="project" value="UniProtKB-SubCell"/>
</dbReference>
<feature type="transmembrane region" description="Helical" evidence="5">
    <location>
        <begin position="170"/>
        <end position="186"/>
    </location>
</feature>
<evidence type="ECO:0000256" key="2">
    <source>
        <dbReference type="ARBA" id="ARBA00022692"/>
    </source>
</evidence>
<name>A0A1F7X481_9BACT</name>